<evidence type="ECO:0000256" key="1">
    <source>
        <dbReference type="ARBA" id="ARBA00022692"/>
    </source>
</evidence>
<keyword evidence="1 4" id="KW-0812">Transmembrane</keyword>
<feature type="transmembrane region" description="Helical" evidence="4">
    <location>
        <begin position="139"/>
        <end position="161"/>
    </location>
</feature>
<feature type="transmembrane region" description="Helical" evidence="4">
    <location>
        <begin position="207"/>
        <end position="229"/>
    </location>
</feature>
<sequence>MSRNEGTWKTPQNFLLIISVVVPIAFSSWMALLNNFVVERANFDGADIGLLQSVREIPGFLAFTAVFVLLFIREQRFLILSLAMLTIGTAITGFFPSLFGLLLTTLLMSTGFHYFETLKQSLSLQWLSKEEAPEMLGKMISVGALASLVTYGALWVLLKQFELDFKWVYMISGGIAFALVAWLFFVFPDFKSETQQTKKLILRKRYWLYYALTFMSGARRQIFVVFAGFLMVEKFGYTAADITLLFLINYLFNFLFAKKIGKIIGIVGERKALVFEYVGLVFVFVGYGLVQTAHWAAILYVVDHLFFALALAIKTYFQKIADPADMASTAGVAFTINHIAAVVIPVSFGLIWLVSPSSVFFIGAGMAVVSLLLSFNIPRKPADGNEVNVLRWS</sequence>
<feature type="transmembrane region" description="Helical" evidence="4">
    <location>
        <begin position="235"/>
        <end position="252"/>
    </location>
</feature>
<feature type="transmembrane region" description="Helical" evidence="4">
    <location>
        <begin position="329"/>
        <end position="353"/>
    </location>
</feature>
<dbReference type="InterPro" id="IPR011701">
    <property type="entry name" value="MFS"/>
</dbReference>
<name>A0ABM9A1Q5_9VIBR</name>
<dbReference type="InterPro" id="IPR036259">
    <property type="entry name" value="MFS_trans_sf"/>
</dbReference>
<dbReference type="EMBL" id="CAKLDM010000001">
    <property type="protein sequence ID" value="CAH0537627.1"/>
    <property type="molecule type" value="Genomic_DNA"/>
</dbReference>
<feature type="transmembrane region" description="Helical" evidence="4">
    <location>
        <begin position="359"/>
        <end position="377"/>
    </location>
</feature>
<organism evidence="5 6">
    <name type="scientific">Vibrio marisflavi CECT 7928</name>
    <dbReference type="NCBI Taxonomy" id="634439"/>
    <lineage>
        <taxon>Bacteria</taxon>
        <taxon>Pseudomonadati</taxon>
        <taxon>Pseudomonadota</taxon>
        <taxon>Gammaproteobacteria</taxon>
        <taxon>Vibrionales</taxon>
        <taxon>Vibrionaceae</taxon>
        <taxon>Vibrio</taxon>
    </lineage>
</organism>
<dbReference type="RefSeq" id="WP_237360555.1">
    <property type="nucleotide sequence ID" value="NZ_CAKLDM010000001.1"/>
</dbReference>
<dbReference type="Proteomes" id="UP000838748">
    <property type="component" value="Unassembled WGS sequence"/>
</dbReference>
<dbReference type="Pfam" id="PF07690">
    <property type="entry name" value="MFS_1"/>
    <property type="match status" value="1"/>
</dbReference>
<keyword evidence="3 4" id="KW-0472">Membrane</keyword>
<keyword evidence="6" id="KW-1185">Reference proteome</keyword>
<dbReference type="PANTHER" id="PTHR23526">
    <property type="entry name" value="INTEGRAL MEMBRANE TRANSPORT PROTEIN-RELATED"/>
    <property type="match status" value="1"/>
</dbReference>
<feature type="transmembrane region" description="Helical" evidence="4">
    <location>
        <begin position="77"/>
        <end position="95"/>
    </location>
</feature>
<evidence type="ECO:0008006" key="7">
    <source>
        <dbReference type="Google" id="ProtNLM"/>
    </source>
</evidence>
<dbReference type="PANTHER" id="PTHR23526:SF2">
    <property type="entry name" value="MAJOR FACILITATOR SUPERFAMILY (MFS) PROFILE DOMAIN-CONTAINING PROTEIN"/>
    <property type="match status" value="1"/>
</dbReference>
<evidence type="ECO:0000256" key="4">
    <source>
        <dbReference type="SAM" id="Phobius"/>
    </source>
</evidence>
<evidence type="ECO:0000256" key="3">
    <source>
        <dbReference type="ARBA" id="ARBA00023136"/>
    </source>
</evidence>
<dbReference type="Gene3D" id="1.20.1250.20">
    <property type="entry name" value="MFS general substrate transporter like domains"/>
    <property type="match status" value="2"/>
</dbReference>
<accession>A0ABM9A1Q5</accession>
<dbReference type="SUPFAM" id="SSF103473">
    <property type="entry name" value="MFS general substrate transporter"/>
    <property type="match status" value="1"/>
</dbReference>
<feature type="transmembrane region" description="Helical" evidence="4">
    <location>
        <begin position="101"/>
        <end position="118"/>
    </location>
</feature>
<comment type="caution">
    <text evidence="5">The sequence shown here is derived from an EMBL/GenBank/DDBJ whole genome shotgun (WGS) entry which is preliminary data.</text>
</comment>
<evidence type="ECO:0000313" key="5">
    <source>
        <dbReference type="EMBL" id="CAH0537627.1"/>
    </source>
</evidence>
<feature type="transmembrane region" description="Helical" evidence="4">
    <location>
        <begin position="167"/>
        <end position="187"/>
    </location>
</feature>
<proteinExistence type="predicted"/>
<gene>
    <name evidence="5" type="ORF">VMF7928_01206</name>
</gene>
<evidence type="ECO:0000313" key="6">
    <source>
        <dbReference type="Proteomes" id="UP000838748"/>
    </source>
</evidence>
<feature type="transmembrane region" description="Helical" evidence="4">
    <location>
        <begin position="296"/>
        <end position="317"/>
    </location>
</feature>
<protein>
    <recommendedName>
        <fullName evidence="7">MFS transporter</fullName>
    </recommendedName>
</protein>
<feature type="transmembrane region" description="Helical" evidence="4">
    <location>
        <begin position="53"/>
        <end position="72"/>
    </location>
</feature>
<evidence type="ECO:0000256" key="2">
    <source>
        <dbReference type="ARBA" id="ARBA00022989"/>
    </source>
</evidence>
<feature type="transmembrane region" description="Helical" evidence="4">
    <location>
        <begin position="273"/>
        <end position="290"/>
    </location>
</feature>
<dbReference type="InterPro" id="IPR052528">
    <property type="entry name" value="Sugar_transport-like"/>
</dbReference>
<feature type="transmembrane region" description="Helical" evidence="4">
    <location>
        <begin position="12"/>
        <end position="33"/>
    </location>
</feature>
<keyword evidence="2 4" id="KW-1133">Transmembrane helix</keyword>
<reference evidence="5" key="1">
    <citation type="submission" date="2021-11" db="EMBL/GenBank/DDBJ databases">
        <authorList>
            <person name="Rodrigo-Torres L."/>
            <person name="Arahal R. D."/>
            <person name="Lucena T."/>
        </authorList>
    </citation>
    <scope>NUCLEOTIDE SEQUENCE</scope>
    <source>
        <strain evidence="5">CECT 7928</strain>
    </source>
</reference>